<gene>
    <name evidence="1" type="ORF">HMPREF0877_0190</name>
</gene>
<dbReference type="HOGENOM" id="CLU_2903183_0_0_9"/>
<dbReference type="STRING" id="585506.HMPREF0877_0190"/>
<protein>
    <submittedName>
        <fullName evidence="1">Uncharacterized protein</fullName>
    </submittedName>
</protein>
<evidence type="ECO:0000313" key="1">
    <source>
        <dbReference type="EMBL" id="EER75679.1"/>
    </source>
</evidence>
<comment type="caution">
    <text evidence="1">The sequence shown here is derived from an EMBL/GenBank/DDBJ whole genome shotgun (WGS) entry which is preliminary data.</text>
</comment>
<name>C5R895_WEIPA</name>
<dbReference type="AlphaFoldDB" id="C5R895"/>
<accession>C5R895</accession>
<organism evidence="1 2">
    <name type="scientific">Weissella paramesenteroides ATCC 33313</name>
    <dbReference type="NCBI Taxonomy" id="585506"/>
    <lineage>
        <taxon>Bacteria</taxon>
        <taxon>Bacillati</taxon>
        <taxon>Bacillota</taxon>
        <taxon>Bacilli</taxon>
        <taxon>Lactobacillales</taxon>
        <taxon>Lactobacillaceae</taxon>
        <taxon>Weissella</taxon>
    </lineage>
</organism>
<reference evidence="1 2" key="1">
    <citation type="submission" date="2009-04" db="EMBL/GenBank/DDBJ databases">
        <authorList>
            <person name="Qin X."/>
            <person name="Bachman B."/>
            <person name="Battles P."/>
            <person name="Bell A."/>
            <person name="Bess C."/>
            <person name="Bickham C."/>
            <person name="Chaboub L."/>
            <person name="Chen D."/>
            <person name="Coyle M."/>
            <person name="Deiros D.R."/>
            <person name="Dinh H."/>
            <person name="Forbes L."/>
            <person name="Fowler G."/>
            <person name="Francisco L."/>
            <person name="Fu Q."/>
            <person name="Gubbala S."/>
            <person name="Hale W."/>
            <person name="Han Y."/>
            <person name="Hemphill L."/>
            <person name="Highlander S.K."/>
            <person name="Hirani K."/>
            <person name="Hogues M."/>
            <person name="Jackson L."/>
            <person name="Jakkamsetti A."/>
            <person name="Javaid M."/>
            <person name="Jiang H."/>
            <person name="Korchina V."/>
            <person name="Kovar C."/>
            <person name="Lara F."/>
            <person name="Lee S."/>
            <person name="Mata R."/>
            <person name="Mathew T."/>
            <person name="Moen C."/>
            <person name="Morales K."/>
            <person name="Munidasa M."/>
            <person name="Nazareth L."/>
            <person name="Ngo R."/>
            <person name="Nguyen L."/>
            <person name="Okwuonu G."/>
            <person name="Ongeri F."/>
            <person name="Patil S."/>
            <person name="Petrosino J."/>
            <person name="Pham C."/>
            <person name="Pham P."/>
            <person name="Pu L.-L."/>
            <person name="Puazo M."/>
            <person name="Raj R."/>
            <person name="Reid J."/>
            <person name="Rouhana J."/>
            <person name="Saada N."/>
            <person name="Shang Y."/>
            <person name="Simmons D."/>
            <person name="Thornton R."/>
            <person name="Warren J."/>
            <person name="Weissenberger G."/>
            <person name="Zhang J."/>
            <person name="Zhang L."/>
            <person name="Zhou C."/>
            <person name="Zhu D."/>
            <person name="Muzny D."/>
            <person name="Worley K."/>
            <person name="Gibbs R."/>
        </authorList>
    </citation>
    <scope>NUCLEOTIDE SEQUENCE [LARGE SCALE GENOMIC DNA]</scope>
    <source>
        <strain evidence="1 2">ATCC 33313</strain>
    </source>
</reference>
<dbReference type="RefSeq" id="WP_002829125.1">
    <property type="nucleotide sequence ID" value="NZ_GG697136.1"/>
</dbReference>
<evidence type="ECO:0000313" key="2">
    <source>
        <dbReference type="Proteomes" id="UP000004528"/>
    </source>
</evidence>
<dbReference type="EMBL" id="ACKU01000004">
    <property type="protein sequence ID" value="EER75679.1"/>
    <property type="molecule type" value="Genomic_DNA"/>
</dbReference>
<dbReference type="Proteomes" id="UP000004528">
    <property type="component" value="Unassembled WGS sequence"/>
</dbReference>
<keyword evidence="2" id="KW-1185">Reference proteome</keyword>
<sequence>MPYKDNEKQVKYTTAYNLVHKQQAKRNQAKALYKTYVRDFADDIDLEELRDMIRARRQELKG</sequence>
<proteinExistence type="predicted"/>